<evidence type="ECO:0000313" key="1">
    <source>
        <dbReference type="EMBL" id="KKL78870.1"/>
    </source>
</evidence>
<sequence>MDIEKLVEAVHKAYCDERIRQRKETYWTNGDYNKLDEVAKEYDRATVRAVLEAVNFEELQKDLAHETDMELKLIVQALKVWHGDFPDSGCKPSLVWSRELEELIKKLESK</sequence>
<organism evidence="1">
    <name type="scientific">marine sediment metagenome</name>
    <dbReference type="NCBI Taxonomy" id="412755"/>
    <lineage>
        <taxon>unclassified sequences</taxon>
        <taxon>metagenomes</taxon>
        <taxon>ecological metagenomes</taxon>
    </lineage>
</organism>
<protein>
    <submittedName>
        <fullName evidence="1">Uncharacterized protein</fullName>
    </submittedName>
</protein>
<accession>A0A0F9HAZ7</accession>
<dbReference type="AlphaFoldDB" id="A0A0F9HAZ7"/>
<reference evidence="1" key="1">
    <citation type="journal article" date="2015" name="Nature">
        <title>Complex archaea that bridge the gap between prokaryotes and eukaryotes.</title>
        <authorList>
            <person name="Spang A."/>
            <person name="Saw J.H."/>
            <person name="Jorgensen S.L."/>
            <person name="Zaremba-Niedzwiedzka K."/>
            <person name="Martijn J."/>
            <person name="Lind A.E."/>
            <person name="van Eijk R."/>
            <person name="Schleper C."/>
            <person name="Guy L."/>
            <person name="Ettema T.J."/>
        </authorList>
    </citation>
    <scope>NUCLEOTIDE SEQUENCE</scope>
</reference>
<proteinExistence type="predicted"/>
<name>A0A0F9HAZ7_9ZZZZ</name>
<gene>
    <name evidence="1" type="ORF">LCGC14_2020500</name>
</gene>
<comment type="caution">
    <text evidence="1">The sequence shown here is derived from an EMBL/GenBank/DDBJ whole genome shotgun (WGS) entry which is preliminary data.</text>
</comment>
<dbReference type="EMBL" id="LAZR01023330">
    <property type="protein sequence ID" value="KKL78870.1"/>
    <property type="molecule type" value="Genomic_DNA"/>
</dbReference>